<dbReference type="EMBL" id="QKVK01000003">
    <property type="protein sequence ID" value="PZF77142.1"/>
    <property type="molecule type" value="Genomic_DNA"/>
</dbReference>
<keyword evidence="3" id="KW-1185">Reference proteome</keyword>
<evidence type="ECO:0000313" key="3">
    <source>
        <dbReference type="Proteomes" id="UP000248795"/>
    </source>
</evidence>
<dbReference type="Proteomes" id="UP000248795">
    <property type="component" value="Unassembled WGS sequence"/>
</dbReference>
<dbReference type="AlphaFoldDB" id="A0A2W2ATW9"/>
<protein>
    <recommendedName>
        <fullName evidence="4">Twin-arginine translocation signal domain-containing protein</fullName>
    </recommendedName>
</protein>
<evidence type="ECO:0000313" key="2">
    <source>
        <dbReference type="EMBL" id="PZF77142.1"/>
    </source>
</evidence>
<sequence>MITRRTFITGLALGAAAIALTGCQIDTRTPIKVSQILEVARSGVPSPVPATVTGQFITPAWCQDEAVMAAQTVATPAVPVQVQSCAPGGPTGAIGTFQMGTSLVKTDGGQTDAVILANVLGTDNARFAVFPHGKHDGLLSVGLFLNIPQLQAAQQKLMAMPVYKRGKYDGNVTFSFTIDIINDTDKPAKFYLADVSAGGDLPSDEAILTIPPAGMDTVTLDAQTQAKLGAQGWVNFMSMMTK</sequence>
<reference evidence="3" key="1">
    <citation type="submission" date="2018-06" db="EMBL/GenBank/DDBJ databases">
        <title>Aestuariibacter litoralis strain KCTC 52945T.</title>
        <authorList>
            <person name="Li X."/>
            <person name="Salam N."/>
            <person name="Li J.-L."/>
            <person name="Chen Y.-M."/>
            <person name="Yang Z.-W."/>
            <person name="Zhang L.-Y."/>
            <person name="Han M.-X."/>
            <person name="Xiao M."/>
            <person name="Li W.-J."/>
        </authorList>
    </citation>
    <scope>NUCLEOTIDE SEQUENCE [LARGE SCALE GENOMIC DNA]</scope>
    <source>
        <strain evidence="3">KCTC 52945</strain>
    </source>
</reference>
<comment type="caution">
    <text evidence="2">The sequence shown here is derived from an EMBL/GenBank/DDBJ whole genome shotgun (WGS) entry which is preliminary data.</text>
</comment>
<accession>A0A2W2ATW9</accession>
<feature type="chain" id="PRO_5016121841" description="Twin-arginine translocation signal domain-containing protein" evidence="1">
    <location>
        <begin position="22"/>
        <end position="242"/>
    </location>
</feature>
<dbReference type="RefSeq" id="WP_111197379.1">
    <property type="nucleotide sequence ID" value="NZ_QKVK01000003.1"/>
</dbReference>
<proteinExistence type="predicted"/>
<dbReference type="InterPro" id="IPR019546">
    <property type="entry name" value="TAT_signal_bac_arc"/>
</dbReference>
<evidence type="ECO:0008006" key="4">
    <source>
        <dbReference type="Google" id="ProtNLM"/>
    </source>
</evidence>
<name>A0A2W2ATW9_9HYPH</name>
<organism evidence="2 3">
    <name type="scientific">Aestuariivirga litoralis</name>
    <dbReference type="NCBI Taxonomy" id="2650924"/>
    <lineage>
        <taxon>Bacteria</taxon>
        <taxon>Pseudomonadati</taxon>
        <taxon>Pseudomonadota</taxon>
        <taxon>Alphaproteobacteria</taxon>
        <taxon>Hyphomicrobiales</taxon>
        <taxon>Aestuariivirgaceae</taxon>
        <taxon>Aestuariivirga</taxon>
    </lineage>
</organism>
<dbReference type="PROSITE" id="PS51257">
    <property type="entry name" value="PROKAR_LIPOPROTEIN"/>
    <property type="match status" value="1"/>
</dbReference>
<gene>
    <name evidence="2" type="ORF">DK847_07365</name>
</gene>
<dbReference type="NCBIfam" id="TIGR01409">
    <property type="entry name" value="TAT_signal_seq"/>
    <property type="match status" value="1"/>
</dbReference>
<evidence type="ECO:0000256" key="1">
    <source>
        <dbReference type="SAM" id="SignalP"/>
    </source>
</evidence>
<feature type="signal peptide" evidence="1">
    <location>
        <begin position="1"/>
        <end position="21"/>
    </location>
</feature>
<keyword evidence="1" id="KW-0732">Signal</keyword>